<evidence type="ECO:0000313" key="1">
    <source>
        <dbReference type="EMBL" id="KAH9327378.1"/>
    </source>
</evidence>
<organism evidence="1 2">
    <name type="scientific">Taxus chinensis</name>
    <name type="common">Chinese yew</name>
    <name type="synonym">Taxus wallichiana var. chinensis</name>
    <dbReference type="NCBI Taxonomy" id="29808"/>
    <lineage>
        <taxon>Eukaryota</taxon>
        <taxon>Viridiplantae</taxon>
        <taxon>Streptophyta</taxon>
        <taxon>Embryophyta</taxon>
        <taxon>Tracheophyta</taxon>
        <taxon>Spermatophyta</taxon>
        <taxon>Pinopsida</taxon>
        <taxon>Pinidae</taxon>
        <taxon>Conifers II</taxon>
        <taxon>Cupressales</taxon>
        <taxon>Taxaceae</taxon>
        <taxon>Taxus</taxon>
    </lineage>
</organism>
<keyword evidence="2" id="KW-1185">Reference proteome</keyword>
<feature type="non-terminal residue" evidence="1">
    <location>
        <position position="1"/>
    </location>
</feature>
<dbReference type="EMBL" id="JAHRHJ020000002">
    <property type="protein sequence ID" value="KAH9327378.1"/>
    <property type="molecule type" value="Genomic_DNA"/>
</dbReference>
<gene>
    <name evidence="1" type="ORF">KI387_007556</name>
</gene>
<accession>A0AA38LJV2</accession>
<reference evidence="1 2" key="1">
    <citation type="journal article" date="2021" name="Nat. Plants">
        <title>The Taxus genome provides insights into paclitaxel biosynthesis.</title>
        <authorList>
            <person name="Xiong X."/>
            <person name="Gou J."/>
            <person name="Liao Q."/>
            <person name="Li Y."/>
            <person name="Zhou Q."/>
            <person name="Bi G."/>
            <person name="Li C."/>
            <person name="Du R."/>
            <person name="Wang X."/>
            <person name="Sun T."/>
            <person name="Guo L."/>
            <person name="Liang H."/>
            <person name="Lu P."/>
            <person name="Wu Y."/>
            <person name="Zhang Z."/>
            <person name="Ro D.K."/>
            <person name="Shang Y."/>
            <person name="Huang S."/>
            <person name="Yan J."/>
        </authorList>
    </citation>
    <scope>NUCLEOTIDE SEQUENCE [LARGE SCALE GENOMIC DNA]</scope>
    <source>
        <strain evidence="1">Ta-2019</strain>
    </source>
</reference>
<name>A0AA38LJV2_TAXCH</name>
<sequence length="64" mass="6606">RGDYGCSSMGGGDEQMHLLWVREVLLVIGSLGGEEKGEMVVMLIEDSFIGEGGDEGCSSVGGGI</sequence>
<proteinExistence type="predicted"/>
<comment type="caution">
    <text evidence="1">The sequence shown here is derived from an EMBL/GenBank/DDBJ whole genome shotgun (WGS) entry which is preliminary data.</text>
</comment>
<protein>
    <submittedName>
        <fullName evidence="1">Uncharacterized protein</fullName>
    </submittedName>
</protein>
<dbReference type="AlphaFoldDB" id="A0AA38LJV2"/>
<dbReference type="Proteomes" id="UP000824469">
    <property type="component" value="Unassembled WGS sequence"/>
</dbReference>
<evidence type="ECO:0000313" key="2">
    <source>
        <dbReference type="Proteomes" id="UP000824469"/>
    </source>
</evidence>
<feature type="non-terminal residue" evidence="1">
    <location>
        <position position="64"/>
    </location>
</feature>